<evidence type="ECO:0000256" key="14">
    <source>
        <dbReference type="SAM" id="Coils"/>
    </source>
</evidence>
<dbReference type="PANTHER" id="PTHR43047">
    <property type="entry name" value="TWO-COMPONENT HISTIDINE PROTEIN KINASE"/>
    <property type="match status" value="1"/>
</dbReference>
<dbReference type="InterPro" id="IPR036890">
    <property type="entry name" value="HATPase_C_sf"/>
</dbReference>
<dbReference type="Gene3D" id="3.30.565.10">
    <property type="entry name" value="Histidine kinase-like ATPase, C-terminal domain"/>
    <property type="match status" value="1"/>
</dbReference>
<feature type="transmembrane region" description="Helical" evidence="16">
    <location>
        <begin position="75"/>
        <end position="101"/>
    </location>
</feature>
<dbReference type="Pfam" id="PF00512">
    <property type="entry name" value="HisKA"/>
    <property type="match status" value="1"/>
</dbReference>
<dbReference type="InterPro" id="IPR003594">
    <property type="entry name" value="HATPase_dom"/>
</dbReference>
<keyword evidence="14" id="KW-0175">Coiled coil</keyword>
<feature type="transmembrane region" description="Helical" evidence="16">
    <location>
        <begin position="121"/>
        <end position="139"/>
    </location>
</feature>
<dbReference type="Proteomes" id="UP000326837">
    <property type="component" value="Chromosome"/>
</dbReference>
<proteinExistence type="predicted"/>
<evidence type="ECO:0000256" key="1">
    <source>
        <dbReference type="ARBA" id="ARBA00000085"/>
    </source>
</evidence>
<evidence type="ECO:0000256" key="8">
    <source>
        <dbReference type="ARBA" id="ARBA00022741"/>
    </source>
</evidence>
<name>A0A5K7XG07_9BACT</name>
<keyword evidence="11 16" id="KW-1133">Transmembrane helix</keyword>
<keyword evidence="9" id="KW-0418">Kinase</keyword>
<protein>
    <recommendedName>
        <fullName evidence="3">histidine kinase</fullName>
        <ecNumber evidence="3">2.7.13.3</ecNumber>
    </recommendedName>
</protein>
<dbReference type="GO" id="GO:0005886">
    <property type="term" value="C:plasma membrane"/>
    <property type="evidence" value="ECO:0007669"/>
    <property type="project" value="UniProtKB-SubCell"/>
</dbReference>
<feature type="transmembrane region" description="Helical" evidence="16">
    <location>
        <begin position="146"/>
        <end position="169"/>
    </location>
</feature>
<dbReference type="CDD" id="cd00082">
    <property type="entry name" value="HisKA"/>
    <property type="match status" value="1"/>
</dbReference>
<dbReference type="SUPFAM" id="SSF55785">
    <property type="entry name" value="PYP-like sensor domain (PAS domain)"/>
    <property type="match status" value="1"/>
</dbReference>
<evidence type="ECO:0000256" key="9">
    <source>
        <dbReference type="ARBA" id="ARBA00022777"/>
    </source>
</evidence>
<dbReference type="Pfam" id="PF02518">
    <property type="entry name" value="HATPase_c"/>
    <property type="match status" value="1"/>
</dbReference>
<dbReference type="SMART" id="SM00388">
    <property type="entry name" value="HisKA"/>
    <property type="match status" value="1"/>
</dbReference>
<evidence type="ECO:0000256" key="12">
    <source>
        <dbReference type="ARBA" id="ARBA00023012"/>
    </source>
</evidence>
<comment type="subcellular location">
    <subcellularLocation>
        <location evidence="2">Cell membrane</location>
    </subcellularLocation>
</comment>
<dbReference type="FunFam" id="3.30.565.10:FF:000023">
    <property type="entry name" value="PAS domain-containing sensor histidine kinase"/>
    <property type="match status" value="1"/>
</dbReference>
<dbReference type="PROSITE" id="PS50113">
    <property type="entry name" value="PAC"/>
    <property type="match status" value="1"/>
</dbReference>
<dbReference type="InterPro" id="IPR035965">
    <property type="entry name" value="PAS-like_dom_sf"/>
</dbReference>
<gene>
    <name evidence="19" type="ORF">PLANPX_5362</name>
</gene>
<dbReference type="NCBIfam" id="TIGR00229">
    <property type="entry name" value="sensory_box"/>
    <property type="match status" value="1"/>
</dbReference>
<dbReference type="PROSITE" id="PS50109">
    <property type="entry name" value="HIS_KIN"/>
    <property type="match status" value="1"/>
</dbReference>
<evidence type="ECO:0000256" key="2">
    <source>
        <dbReference type="ARBA" id="ARBA00004236"/>
    </source>
</evidence>
<dbReference type="Gene3D" id="3.30.450.350">
    <property type="entry name" value="CHASE domain"/>
    <property type="match status" value="1"/>
</dbReference>
<dbReference type="Gene3D" id="1.10.287.130">
    <property type="match status" value="1"/>
</dbReference>
<dbReference type="GO" id="GO:0005524">
    <property type="term" value="F:ATP binding"/>
    <property type="evidence" value="ECO:0007669"/>
    <property type="project" value="UniProtKB-KW"/>
</dbReference>
<dbReference type="EC" id="2.7.13.3" evidence="3"/>
<feature type="coiled-coil region" evidence="14">
    <location>
        <begin position="468"/>
        <end position="498"/>
    </location>
</feature>
<keyword evidence="8" id="KW-0547">Nucleotide-binding</keyword>
<keyword evidence="4" id="KW-1003">Cell membrane</keyword>
<dbReference type="InterPro" id="IPR000700">
    <property type="entry name" value="PAS-assoc_C"/>
</dbReference>
<dbReference type="InterPro" id="IPR004358">
    <property type="entry name" value="Sig_transdc_His_kin-like_C"/>
</dbReference>
<feature type="compositionally biased region" description="Polar residues" evidence="15">
    <location>
        <begin position="886"/>
        <end position="897"/>
    </location>
</feature>
<dbReference type="InterPro" id="IPR000014">
    <property type="entry name" value="PAS"/>
</dbReference>
<sequence length="897" mass="97471">MKPLRRYSPVEWSALVVAALAMSLGATMMIAWLAGYADLLRLANPGPTLRFNTAVMFALSGAALFCSVTQRRQSANWLAGAALAFSALHFVEVASGASVGMETLLHEPSEALIKRVGGGRMALGVALCFMLLSMAILARNFPRFDVAAASLAGIVVCMLALVALSRYVMGTDLRVGWQLTTGMALTTAVGLFLLGSVVVAMAYREAAAAGSSWLAYPASFALAAASVLVWRELVDNETLQLRRATAVAAAGLRMQVREQLQSRLQAIDRFADRWGVLDRPQQRKDARRLLEDFGGIVAINWINPELRIAWVCAAANERDDVFGKVLPPGPRHDAVVRSRETGQFAFTPVLTLMHGESGFIGYLPTIDEAGQVTGYIAAVFRIDTILGGLAADRRHDAFSFSVEQGEQTIFASADEATVDPAVVESTVLKLRGLGWRFKVWPTPETEALHYSKTPDLALAKGLLSALLLAAAINMRQRASRQTAEAERAAAALRDSEQRFDLAVGASQDGIWEWRTDQAGFFASARYREIFGFPADDEKLNVEEWFTRVHSSDVAEVRAAIDAHCQDRVPYDVTLRYLTLHNRWIWVRIRGQAAWDAAGRPYRMAGSASDITEERESKKQLLAHVEAIAGSNRALAEMAEAAQAAAMAKATFLRNMSHELRTPLNSIIGFSTGLLRHVGAHGLDDHQRDRIERIAASGRHLLALVNNVLDLAKAEAREQALMMEPVDVAELFDELIAMTEPLLQKRPGVEFTVVVPDDLGTPLLDRTKLKQVLLNLLANAVKFTDAGVITLAARSDEENWIFAVSDTGIGIPPQDQSRIFENFEQVHSSGRHAEGTGLGLAICATFASAMQGEITLDSQPGAGSTFALVVPRTIELEEEPEPPALQPTLSTEQAAADA</sequence>
<dbReference type="InterPro" id="IPR013655">
    <property type="entry name" value="PAS_fold_3"/>
</dbReference>
<comment type="catalytic activity">
    <reaction evidence="1">
        <text>ATP + protein L-histidine = ADP + protein N-phospho-L-histidine.</text>
        <dbReference type="EC" id="2.7.13.3"/>
    </reaction>
</comment>
<evidence type="ECO:0000256" key="4">
    <source>
        <dbReference type="ARBA" id="ARBA00022475"/>
    </source>
</evidence>
<evidence type="ECO:0000256" key="16">
    <source>
        <dbReference type="SAM" id="Phobius"/>
    </source>
</evidence>
<feature type="region of interest" description="Disordered" evidence="15">
    <location>
        <begin position="876"/>
        <end position="897"/>
    </location>
</feature>
<evidence type="ECO:0000256" key="3">
    <source>
        <dbReference type="ARBA" id="ARBA00012438"/>
    </source>
</evidence>
<feature type="domain" description="Histidine kinase" evidence="17">
    <location>
        <begin position="654"/>
        <end position="873"/>
    </location>
</feature>
<dbReference type="PANTHER" id="PTHR43047:SF78">
    <property type="entry name" value="SENSORY_REGULATORY PROTEIN RPFC"/>
    <property type="match status" value="1"/>
</dbReference>
<feature type="domain" description="PAC" evidence="18">
    <location>
        <begin position="570"/>
        <end position="622"/>
    </location>
</feature>
<dbReference type="PRINTS" id="PR00344">
    <property type="entry name" value="BCTRLSENSOR"/>
</dbReference>
<dbReference type="InterPro" id="IPR005467">
    <property type="entry name" value="His_kinase_dom"/>
</dbReference>
<dbReference type="InterPro" id="IPR006189">
    <property type="entry name" value="CHASE_dom"/>
</dbReference>
<dbReference type="SMART" id="SM00387">
    <property type="entry name" value="HATPase_c"/>
    <property type="match status" value="1"/>
</dbReference>
<feature type="transmembrane region" description="Helical" evidence="16">
    <location>
        <begin position="175"/>
        <end position="201"/>
    </location>
</feature>
<dbReference type="CDD" id="cd16922">
    <property type="entry name" value="HATPase_EvgS-ArcB-TorS-like"/>
    <property type="match status" value="1"/>
</dbReference>
<dbReference type="SUPFAM" id="SSF47384">
    <property type="entry name" value="Homodimeric domain of signal transducing histidine kinase"/>
    <property type="match status" value="1"/>
</dbReference>
<evidence type="ECO:0000259" key="17">
    <source>
        <dbReference type="PROSITE" id="PS50109"/>
    </source>
</evidence>
<evidence type="ECO:0000256" key="11">
    <source>
        <dbReference type="ARBA" id="ARBA00022989"/>
    </source>
</evidence>
<organism evidence="19 20">
    <name type="scientific">Lacipirellula parvula</name>
    <dbReference type="NCBI Taxonomy" id="2650471"/>
    <lineage>
        <taxon>Bacteria</taxon>
        <taxon>Pseudomonadati</taxon>
        <taxon>Planctomycetota</taxon>
        <taxon>Planctomycetia</taxon>
        <taxon>Pirellulales</taxon>
        <taxon>Lacipirellulaceae</taxon>
        <taxon>Lacipirellula</taxon>
    </lineage>
</organism>
<evidence type="ECO:0000313" key="19">
    <source>
        <dbReference type="EMBL" id="BBO35750.1"/>
    </source>
</evidence>
<keyword evidence="13 16" id="KW-0472">Membrane</keyword>
<reference evidence="20" key="1">
    <citation type="submission" date="2019-10" db="EMBL/GenBank/DDBJ databases">
        <title>Lacipirellula parvula gen. nov., sp. nov., representing a lineage of planctomycetes widespread in freshwater anoxic habitats, and description of the family Lacipirellulaceae.</title>
        <authorList>
            <person name="Dedysh S.N."/>
            <person name="Kulichevskaya I.S."/>
            <person name="Beletsky A.V."/>
            <person name="Rakitin A.L."/>
            <person name="Mardanov A.V."/>
            <person name="Ivanova A.A."/>
            <person name="Saltykova V.X."/>
            <person name="Rijpstra W.I.C."/>
            <person name="Sinninghe Damste J.S."/>
            <person name="Ravin N.V."/>
        </authorList>
    </citation>
    <scope>NUCLEOTIDE SEQUENCE [LARGE SCALE GENOMIC DNA]</scope>
    <source>
        <strain evidence="20">PX69</strain>
    </source>
</reference>
<keyword evidence="6" id="KW-0808">Transferase</keyword>
<evidence type="ECO:0000256" key="7">
    <source>
        <dbReference type="ARBA" id="ARBA00022692"/>
    </source>
</evidence>
<dbReference type="Pfam" id="PF03924">
    <property type="entry name" value="CHASE"/>
    <property type="match status" value="1"/>
</dbReference>
<feature type="transmembrane region" description="Helical" evidence="16">
    <location>
        <begin position="12"/>
        <end position="37"/>
    </location>
</feature>
<dbReference type="KEGG" id="lpav:PLANPX_5362"/>
<dbReference type="GO" id="GO:0000155">
    <property type="term" value="F:phosphorelay sensor kinase activity"/>
    <property type="evidence" value="ECO:0007669"/>
    <property type="project" value="InterPro"/>
</dbReference>
<feature type="transmembrane region" description="Helical" evidence="16">
    <location>
        <begin position="49"/>
        <end position="68"/>
    </location>
</feature>
<evidence type="ECO:0000256" key="13">
    <source>
        <dbReference type="ARBA" id="ARBA00023136"/>
    </source>
</evidence>
<dbReference type="Pfam" id="PF08447">
    <property type="entry name" value="PAS_3"/>
    <property type="match status" value="1"/>
</dbReference>
<dbReference type="SUPFAM" id="SSF55874">
    <property type="entry name" value="ATPase domain of HSP90 chaperone/DNA topoisomerase II/histidine kinase"/>
    <property type="match status" value="1"/>
</dbReference>
<evidence type="ECO:0000259" key="18">
    <source>
        <dbReference type="PROSITE" id="PS50113"/>
    </source>
</evidence>
<keyword evidence="20" id="KW-1185">Reference proteome</keyword>
<keyword evidence="5" id="KW-0597">Phosphoprotein</keyword>
<dbReference type="EMBL" id="AP021861">
    <property type="protein sequence ID" value="BBO35750.1"/>
    <property type="molecule type" value="Genomic_DNA"/>
</dbReference>
<dbReference type="AlphaFoldDB" id="A0A5K7XG07"/>
<dbReference type="InterPro" id="IPR003661">
    <property type="entry name" value="HisK_dim/P_dom"/>
</dbReference>
<evidence type="ECO:0000256" key="15">
    <source>
        <dbReference type="SAM" id="MobiDB-lite"/>
    </source>
</evidence>
<dbReference type="SMART" id="SM01079">
    <property type="entry name" value="CHASE"/>
    <property type="match status" value="1"/>
</dbReference>
<feature type="transmembrane region" description="Helical" evidence="16">
    <location>
        <begin position="213"/>
        <end position="230"/>
    </location>
</feature>
<dbReference type="CDD" id="cd00130">
    <property type="entry name" value="PAS"/>
    <property type="match status" value="1"/>
</dbReference>
<dbReference type="InterPro" id="IPR036097">
    <property type="entry name" value="HisK_dim/P_sf"/>
</dbReference>
<evidence type="ECO:0000256" key="6">
    <source>
        <dbReference type="ARBA" id="ARBA00022679"/>
    </source>
</evidence>
<dbReference type="Gene3D" id="3.30.450.20">
    <property type="entry name" value="PAS domain"/>
    <property type="match status" value="1"/>
</dbReference>
<keyword evidence="12" id="KW-0902">Two-component regulatory system</keyword>
<evidence type="ECO:0000313" key="20">
    <source>
        <dbReference type="Proteomes" id="UP000326837"/>
    </source>
</evidence>
<evidence type="ECO:0000256" key="10">
    <source>
        <dbReference type="ARBA" id="ARBA00022840"/>
    </source>
</evidence>
<evidence type="ECO:0000256" key="5">
    <source>
        <dbReference type="ARBA" id="ARBA00022553"/>
    </source>
</evidence>
<keyword evidence="10" id="KW-0067">ATP-binding</keyword>
<dbReference type="InterPro" id="IPR042240">
    <property type="entry name" value="CHASE_sf"/>
</dbReference>
<keyword evidence="7 16" id="KW-0812">Transmembrane</keyword>
<dbReference type="RefSeq" id="WP_152101056.1">
    <property type="nucleotide sequence ID" value="NZ_AP021861.1"/>
</dbReference>
<accession>A0A5K7XG07</accession>